<dbReference type="Proteomes" id="UP000015100">
    <property type="component" value="Unassembled WGS sequence"/>
</dbReference>
<dbReference type="OMA" id="GRCNCTI"/>
<name>S8AJV8_DACHA</name>
<dbReference type="HOGENOM" id="CLU_1495819_0_0_1"/>
<dbReference type="InterPro" id="IPR011057">
    <property type="entry name" value="Mss4-like_sf"/>
</dbReference>
<dbReference type="EMBL" id="AQGS01000244">
    <property type="protein sequence ID" value="EPS41411.1"/>
    <property type="molecule type" value="Genomic_DNA"/>
</dbReference>
<dbReference type="OrthoDB" id="2993351at2759"/>
<accession>S8AJV8</accession>
<dbReference type="GO" id="GO:0016846">
    <property type="term" value="F:carbon-sulfur lyase activity"/>
    <property type="evidence" value="ECO:0007669"/>
    <property type="project" value="InterPro"/>
</dbReference>
<feature type="domain" description="CENP-V/GFA" evidence="4">
    <location>
        <begin position="14"/>
        <end position="176"/>
    </location>
</feature>
<reference evidence="6" key="2">
    <citation type="submission" date="2013-04" db="EMBL/GenBank/DDBJ databases">
        <title>Genomic mechanisms accounting for the adaptation to parasitism in nematode-trapping fungi.</title>
        <authorList>
            <person name="Ahren D.G."/>
        </authorList>
    </citation>
    <scope>NUCLEOTIDE SEQUENCE [LARGE SCALE GENOMIC DNA]</scope>
    <source>
        <strain evidence="6">CBS 200.50</strain>
    </source>
</reference>
<dbReference type="PANTHER" id="PTHR28620">
    <property type="entry name" value="CENTROMERE PROTEIN V"/>
    <property type="match status" value="1"/>
</dbReference>
<dbReference type="GO" id="GO:0046872">
    <property type="term" value="F:metal ion binding"/>
    <property type="evidence" value="ECO:0007669"/>
    <property type="project" value="UniProtKB-KW"/>
</dbReference>
<evidence type="ECO:0000256" key="3">
    <source>
        <dbReference type="ARBA" id="ARBA00022833"/>
    </source>
</evidence>
<dbReference type="SUPFAM" id="SSF51316">
    <property type="entry name" value="Mss4-like"/>
    <property type="match status" value="1"/>
</dbReference>
<dbReference type="Gene3D" id="2.170.150.70">
    <property type="match status" value="1"/>
</dbReference>
<comment type="caution">
    <text evidence="5">The sequence shown here is derived from an EMBL/GenBank/DDBJ whole genome shotgun (WGS) entry which is preliminary data.</text>
</comment>
<evidence type="ECO:0000313" key="6">
    <source>
        <dbReference type="Proteomes" id="UP000015100"/>
    </source>
</evidence>
<evidence type="ECO:0000256" key="1">
    <source>
        <dbReference type="ARBA" id="ARBA00005495"/>
    </source>
</evidence>
<keyword evidence="6" id="KW-1185">Reference proteome</keyword>
<reference evidence="5 6" key="1">
    <citation type="journal article" date="2013" name="PLoS Genet.">
        <title>Genomic mechanisms accounting for the adaptation to parasitism in nematode-trapping fungi.</title>
        <authorList>
            <person name="Meerupati T."/>
            <person name="Andersson K.M."/>
            <person name="Friman E."/>
            <person name="Kumar D."/>
            <person name="Tunlid A."/>
            <person name="Ahren D."/>
        </authorList>
    </citation>
    <scope>NUCLEOTIDE SEQUENCE [LARGE SCALE GENOMIC DNA]</scope>
    <source>
        <strain evidence="5 6">CBS 200.50</strain>
    </source>
</reference>
<evidence type="ECO:0000259" key="4">
    <source>
        <dbReference type="PROSITE" id="PS51891"/>
    </source>
</evidence>
<protein>
    <recommendedName>
        <fullName evidence="4">CENP-V/GFA domain-containing protein</fullName>
    </recommendedName>
</protein>
<evidence type="ECO:0000256" key="2">
    <source>
        <dbReference type="ARBA" id="ARBA00022723"/>
    </source>
</evidence>
<proteinExistence type="inferred from homology"/>
<dbReference type="InterPro" id="IPR052355">
    <property type="entry name" value="CENP-V-like"/>
</dbReference>
<dbReference type="InterPro" id="IPR006913">
    <property type="entry name" value="CENP-V/GFA"/>
</dbReference>
<organism evidence="5 6">
    <name type="scientific">Dactylellina haptotyla (strain CBS 200.50)</name>
    <name type="common">Nematode-trapping fungus</name>
    <name type="synonym">Monacrosporium haptotylum</name>
    <dbReference type="NCBI Taxonomy" id="1284197"/>
    <lineage>
        <taxon>Eukaryota</taxon>
        <taxon>Fungi</taxon>
        <taxon>Dikarya</taxon>
        <taxon>Ascomycota</taxon>
        <taxon>Pezizomycotina</taxon>
        <taxon>Orbiliomycetes</taxon>
        <taxon>Orbiliales</taxon>
        <taxon>Orbiliaceae</taxon>
        <taxon>Dactylellina</taxon>
    </lineage>
</organism>
<dbReference type="PANTHER" id="PTHR28620:SF1">
    <property type="entry name" value="CENP-V_GFA DOMAIN-CONTAINING PROTEIN"/>
    <property type="match status" value="1"/>
</dbReference>
<sequence length="180" mass="19539">MSAPSETPVEKLEITGSCHCGAIKYVAHNVDLNKVGKCNCTICTATGRLGIRLTPGDITITNTPSGEPTVIRYANSTDVSLWPAELTYYSPAFHRGDAEKGKEPARHFFCKTCSINLFIIGNIPFRDIGEIVGLNGLTLDLKSVGKNLKDLTKPSNLTYLSGRDNTFVMSPGEPHDHGSW</sequence>
<evidence type="ECO:0000313" key="5">
    <source>
        <dbReference type="EMBL" id="EPS41411.1"/>
    </source>
</evidence>
<gene>
    <name evidence="5" type="ORF">H072_4694</name>
</gene>
<comment type="similarity">
    <text evidence="1">Belongs to the Gfa family.</text>
</comment>
<keyword evidence="3" id="KW-0862">Zinc</keyword>
<dbReference type="PROSITE" id="PS51891">
    <property type="entry name" value="CENP_V_GFA"/>
    <property type="match status" value="1"/>
</dbReference>
<dbReference type="STRING" id="1284197.S8AJV8"/>
<keyword evidence="2" id="KW-0479">Metal-binding</keyword>
<dbReference type="AlphaFoldDB" id="S8AJV8"/>